<evidence type="ECO:0000313" key="1">
    <source>
        <dbReference type="EMBL" id="KAK3795404.1"/>
    </source>
</evidence>
<name>A0AAE1E5R3_9GAST</name>
<dbReference type="AlphaFoldDB" id="A0AAE1E5R3"/>
<keyword evidence="2" id="KW-1185">Reference proteome</keyword>
<accession>A0AAE1E5R3</accession>
<sequence>MCIELPKSHTTTAVGNIESKDELAGSGVPSEASLEPCIGIDCAIHISSISLPKGHNRHLLYNLNRGHDRQINPSTQEFAPQDI</sequence>
<reference evidence="1" key="1">
    <citation type="journal article" date="2023" name="G3 (Bethesda)">
        <title>A reference genome for the long-term kleptoplast-retaining sea slug Elysia crispata morphotype clarki.</title>
        <authorList>
            <person name="Eastman K.E."/>
            <person name="Pendleton A.L."/>
            <person name="Shaikh M.A."/>
            <person name="Suttiyut T."/>
            <person name="Ogas R."/>
            <person name="Tomko P."/>
            <person name="Gavelis G."/>
            <person name="Widhalm J.R."/>
            <person name="Wisecaver J.H."/>
        </authorList>
    </citation>
    <scope>NUCLEOTIDE SEQUENCE</scope>
    <source>
        <strain evidence="1">ECLA1</strain>
    </source>
</reference>
<dbReference type="EMBL" id="JAWDGP010001065">
    <property type="protein sequence ID" value="KAK3795404.1"/>
    <property type="molecule type" value="Genomic_DNA"/>
</dbReference>
<comment type="caution">
    <text evidence="1">The sequence shown here is derived from an EMBL/GenBank/DDBJ whole genome shotgun (WGS) entry which is preliminary data.</text>
</comment>
<proteinExistence type="predicted"/>
<gene>
    <name evidence="1" type="ORF">RRG08_000715</name>
</gene>
<organism evidence="1 2">
    <name type="scientific">Elysia crispata</name>
    <name type="common">lettuce slug</name>
    <dbReference type="NCBI Taxonomy" id="231223"/>
    <lineage>
        <taxon>Eukaryota</taxon>
        <taxon>Metazoa</taxon>
        <taxon>Spiralia</taxon>
        <taxon>Lophotrochozoa</taxon>
        <taxon>Mollusca</taxon>
        <taxon>Gastropoda</taxon>
        <taxon>Heterobranchia</taxon>
        <taxon>Euthyneura</taxon>
        <taxon>Panpulmonata</taxon>
        <taxon>Sacoglossa</taxon>
        <taxon>Placobranchoidea</taxon>
        <taxon>Plakobranchidae</taxon>
        <taxon>Elysia</taxon>
    </lineage>
</organism>
<dbReference type="Proteomes" id="UP001283361">
    <property type="component" value="Unassembled WGS sequence"/>
</dbReference>
<evidence type="ECO:0000313" key="2">
    <source>
        <dbReference type="Proteomes" id="UP001283361"/>
    </source>
</evidence>
<protein>
    <submittedName>
        <fullName evidence="1">Uncharacterized protein</fullName>
    </submittedName>
</protein>